<dbReference type="Proteomes" id="UP000193920">
    <property type="component" value="Unassembled WGS sequence"/>
</dbReference>
<keyword evidence="3" id="KW-1185">Reference proteome</keyword>
<keyword evidence="1" id="KW-1133">Transmembrane helix</keyword>
<sequence>YEKITKYELNAFLILSEDQCKIQAKSNSSSTNSQENNSFKIHAYSGLVLKSVFVILISILI</sequence>
<feature type="transmembrane region" description="Helical" evidence="1">
    <location>
        <begin position="41"/>
        <end position="60"/>
    </location>
</feature>
<keyword evidence="1" id="KW-0472">Membrane</keyword>
<reference evidence="2 3" key="1">
    <citation type="submission" date="2016-08" db="EMBL/GenBank/DDBJ databases">
        <title>A Parts List for Fungal Cellulosomes Revealed by Comparative Genomics.</title>
        <authorList>
            <consortium name="DOE Joint Genome Institute"/>
            <person name="Haitjema C.H."/>
            <person name="Gilmore S.P."/>
            <person name="Henske J.K."/>
            <person name="Solomon K.V."/>
            <person name="De Groot R."/>
            <person name="Kuo A."/>
            <person name="Mondo S.J."/>
            <person name="Salamov A.A."/>
            <person name="Labutti K."/>
            <person name="Zhao Z."/>
            <person name="Chiniquy J."/>
            <person name="Barry K."/>
            <person name="Brewer H.M."/>
            <person name="Purvine S.O."/>
            <person name="Wright A.T."/>
            <person name="Boxma B."/>
            <person name="Van Alen T."/>
            <person name="Hackstein J.H."/>
            <person name="Baker S.E."/>
            <person name="Grigoriev I.V."/>
            <person name="O'Malley M.A."/>
        </authorList>
    </citation>
    <scope>NUCLEOTIDE SEQUENCE [LARGE SCALE GENOMIC DNA]</scope>
    <source>
        <strain evidence="2 3">G1</strain>
    </source>
</reference>
<dbReference type="EMBL" id="MCOG01000673">
    <property type="protein sequence ID" value="ORX94938.1"/>
    <property type="molecule type" value="Genomic_DNA"/>
</dbReference>
<dbReference type="AlphaFoldDB" id="A0A1Y1YAD3"/>
<protein>
    <submittedName>
        <fullName evidence="2">Uncharacterized protein</fullName>
    </submittedName>
</protein>
<evidence type="ECO:0000256" key="1">
    <source>
        <dbReference type="SAM" id="Phobius"/>
    </source>
</evidence>
<name>A0A1Y1YAD3_9FUNG</name>
<accession>A0A1Y1YAD3</accession>
<proteinExistence type="predicted"/>
<organism evidence="2 3">
    <name type="scientific">Neocallimastix californiae</name>
    <dbReference type="NCBI Taxonomy" id="1754190"/>
    <lineage>
        <taxon>Eukaryota</taxon>
        <taxon>Fungi</taxon>
        <taxon>Fungi incertae sedis</taxon>
        <taxon>Chytridiomycota</taxon>
        <taxon>Chytridiomycota incertae sedis</taxon>
        <taxon>Neocallimastigomycetes</taxon>
        <taxon>Neocallimastigales</taxon>
        <taxon>Neocallimastigaceae</taxon>
        <taxon>Neocallimastix</taxon>
    </lineage>
</organism>
<feature type="non-terminal residue" evidence="2">
    <location>
        <position position="1"/>
    </location>
</feature>
<evidence type="ECO:0000313" key="2">
    <source>
        <dbReference type="EMBL" id="ORX94938.1"/>
    </source>
</evidence>
<evidence type="ECO:0000313" key="3">
    <source>
        <dbReference type="Proteomes" id="UP000193920"/>
    </source>
</evidence>
<keyword evidence="1" id="KW-0812">Transmembrane</keyword>
<comment type="caution">
    <text evidence="2">The sequence shown here is derived from an EMBL/GenBank/DDBJ whole genome shotgun (WGS) entry which is preliminary data.</text>
</comment>
<gene>
    <name evidence="2" type="ORF">LY90DRAFT_709707</name>
</gene>